<dbReference type="OrthoDB" id="9811599at2"/>
<dbReference type="Proteomes" id="UP000443153">
    <property type="component" value="Unassembled WGS sequence"/>
</dbReference>
<name>A0A6I2MKU8_9FLAO</name>
<dbReference type="EMBL" id="WKJH01000002">
    <property type="protein sequence ID" value="MRX63180.1"/>
    <property type="molecule type" value="Genomic_DNA"/>
</dbReference>
<comment type="caution">
    <text evidence="1">The sequence shown here is derived from an EMBL/GenBank/DDBJ whole genome shotgun (WGS) entry which is preliminary data.</text>
</comment>
<sequence>MKKAHSFHIPVMGIGFTIDSPLKVAQYGIDSVISLVDDILLEKLRKMYCELHEMPYKEITDKIEDFRAKRITSYLNLINTLTDKKFEELKDTTINKGNELKKYMGMLPDGNSLKKELKHLTDKINIHDAGNWLKDHLPLGSIDVNIMTKVDKVNYSKGEKLPSEYNDAHAALRGFAESDLHSSVILSAGMSPRLYGYMEKFKDFYPTKEGFLKKKIVLKVSDFRSAMIQGKFLAKKGLWVSEYRIESGLNCGGHAFATDGYLLGPVLQEFKEKRDELISSTFEVLVQALQNKNTIVPETTLPLKITAQGGVGTAEEHQFLIDTYELDSVGWGTPFLLVPEATTVDDATMEKLMAAKENDLYLSNISPLGVPFNSLRGNTKDVEKAALIAKGRPGSSCPRKYVSLNHEFTEKDICVASRQYQHLKLKQLDEQGLPKDDYQQQFDKIVEKSCICVGLGTSALMVNNIDTRVEGEGVSVCPGPNMAYFSKLMGLKEMTDHIYGRTNVITDCVRPNMFVKELSIYIDYLKNKIGEVKEIVNKKQENYFATFVKNLNQGITYYESIFKSSTEAFMQTRNKVLEDLEQSREKLRLLDLEIGKLVDFEKVV</sequence>
<evidence type="ECO:0000313" key="2">
    <source>
        <dbReference type="Proteomes" id="UP000443153"/>
    </source>
</evidence>
<dbReference type="AlphaFoldDB" id="A0A6I2MKU8"/>
<reference evidence="1 2" key="1">
    <citation type="submission" date="2019-11" db="EMBL/GenBank/DDBJ databases">
        <title>Maribacter lutea sp. nov., a marine bacterium isolated from intertidal sand.</title>
        <authorList>
            <person name="Liu A."/>
        </authorList>
    </citation>
    <scope>NUCLEOTIDE SEQUENCE [LARGE SCALE GENOMIC DNA]</scope>
    <source>
        <strain evidence="1 2">RZ05</strain>
    </source>
</reference>
<keyword evidence="2" id="KW-1185">Reference proteome</keyword>
<dbReference type="RefSeq" id="WP_154363748.1">
    <property type="nucleotide sequence ID" value="NZ_WKJH01000002.1"/>
</dbReference>
<proteinExistence type="predicted"/>
<evidence type="ECO:0000313" key="1">
    <source>
        <dbReference type="EMBL" id="MRX63180.1"/>
    </source>
</evidence>
<protein>
    <submittedName>
        <fullName evidence="1">Uncharacterized protein</fullName>
    </submittedName>
</protein>
<gene>
    <name evidence="1" type="ORF">GJ691_03260</name>
</gene>
<accession>A0A6I2MKU8</accession>
<organism evidence="1 2">
    <name type="scientific">Maribacter luteus</name>
    <dbReference type="NCBI Taxonomy" id="2594478"/>
    <lineage>
        <taxon>Bacteria</taxon>
        <taxon>Pseudomonadati</taxon>
        <taxon>Bacteroidota</taxon>
        <taxon>Flavobacteriia</taxon>
        <taxon>Flavobacteriales</taxon>
        <taxon>Flavobacteriaceae</taxon>
        <taxon>Maribacter</taxon>
    </lineage>
</organism>